<dbReference type="EMBL" id="CP003360">
    <property type="protein sequence ID" value="AFM22912.1"/>
    <property type="molecule type" value="Genomic_DNA"/>
</dbReference>
<dbReference type="HOGENOM" id="CLU_062400_0_0_7"/>
<dbReference type="RefSeq" id="WP_014808071.1">
    <property type="nucleotide sequence ID" value="NC_018025.1"/>
</dbReference>
<dbReference type="Gene3D" id="3.40.50.2000">
    <property type="entry name" value="Glycogen Phosphorylase B"/>
    <property type="match status" value="1"/>
</dbReference>
<dbReference type="GO" id="GO:0016758">
    <property type="term" value="F:hexosyltransferase activity"/>
    <property type="evidence" value="ECO:0007669"/>
    <property type="project" value="InterPro"/>
</dbReference>
<evidence type="ECO:0000313" key="3">
    <source>
        <dbReference type="Proteomes" id="UP000006055"/>
    </source>
</evidence>
<evidence type="ECO:0000259" key="1">
    <source>
        <dbReference type="Pfam" id="PF04101"/>
    </source>
</evidence>
<evidence type="ECO:0000313" key="2">
    <source>
        <dbReference type="EMBL" id="AFM22912.1"/>
    </source>
</evidence>
<dbReference type="KEGG" id="dti:Desti_0166"/>
<dbReference type="Pfam" id="PF04101">
    <property type="entry name" value="Glyco_tran_28_C"/>
    <property type="match status" value="1"/>
</dbReference>
<dbReference type="Proteomes" id="UP000006055">
    <property type="component" value="Chromosome"/>
</dbReference>
<dbReference type="STRING" id="706587.Desti_0166"/>
<dbReference type="InterPro" id="IPR007235">
    <property type="entry name" value="Glyco_trans_28_C"/>
</dbReference>
<dbReference type="SUPFAM" id="SSF53756">
    <property type="entry name" value="UDP-Glycosyltransferase/glycogen phosphorylase"/>
    <property type="match status" value="1"/>
</dbReference>
<protein>
    <submittedName>
        <fullName evidence="2">Putative glycosyl transferase</fullName>
    </submittedName>
</protein>
<dbReference type="PANTHER" id="PTHR21015">
    <property type="entry name" value="UDP-N-ACETYLGLUCOSAMINE--N-ACETYLMURAMYL-(PENTAPEPTIDE) PYROPHOSPHORYL-UNDECAPRENOL N-ACETYLGLUCOSAMINE TRANSFERASE 1"/>
    <property type="match status" value="1"/>
</dbReference>
<keyword evidence="3" id="KW-1185">Reference proteome</keyword>
<sequence>MSYNNVKRVLVYTHNSIGLGHAFRTLAVITGMRYWRPDIDFLVISGTSIPHIFFKEGIEVIKLPSIKLDIDAKDNPMSSRYLCGFDLEAIFDFRQRIILAAFDFFQPDVLMVEHNMTGQMSELIPLLMKKWMRRGGPVDFSLVHICRGIMKWVPLLKIPYQNPRHRSESINIGELYDFMYVLEDRKVIDINREFLGNDPELEKKIRYLGKITNKAWEELPPREEVVKRYGLPDKKIILVSLGRNQRVLDLSVRLLEVFETLGVNLNYEVIMILDPYLDSGAVESLRDHPLASKIRFMPFIPDLVDLMSHSELVISRAGYNTTNEILLTGVKAIVIPESHGGGEQELRIRNITEQNIVAMNEDEVLGPDMDRKLLELLETEKKAASCKFDKYAIGKAILDDLEDWKKNSRSCR</sequence>
<keyword evidence="2" id="KW-0808">Transferase</keyword>
<dbReference type="eggNOG" id="COG4671">
    <property type="taxonomic scope" value="Bacteria"/>
</dbReference>
<organism evidence="2 3">
    <name type="scientific">Desulfomonile tiedjei (strain ATCC 49306 / DSM 6799 / DCB-1)</name>
    <dbReference type="NCBI Taxonomy" id="706587"/>
    <lineage>
        <taxon>Bacteria</taxon>
        <taxon>Pseudomonadati</taxon>
        <taxon>Thermodesulfobacteriota</taxon>
        <taxon>Desulfomonilia</taxon>
        <taxon>Desulfomonilales</taxon>
        <taxon>Desulfomonilaceae</taxon>
        <taxon>Desulfomonile</taxon>
    </lineage>
</organism>
<proteinExistence type="predicted"/>
<dbReference type="OrthoDB" id="5430398at2"/>
<name>I4C021_DESTA</name>
<dbReference type="PANTHER" id="PTHR21015:SF28">
    <property type="entry name" value="SLL1722 PROTEIN"/>
    <property type="match status" value="1"/>
</dbReference>
<gene>
    <name evidence="2" type="ordered locus">Desti_0166</name>
</gene>
<reference evidence="3" key="1">
    <citation type="submission" date="2012-06" db="EMBL/GenBank/DDBJ databases">
        <title>Complete sequence of chromosome of Desulfomonile tiedjei DSM 6799.</title>
        <authorList>
            <person name="Lucas S."/>
            <person name="Copeland A."/>
            <person name="Lapidus A."/>
            <person name="Glavina del Rio T."/>
            <person name="Dalin E."/>
            <person name="Tice H."/>
            <person name="Bruce D."/>
            <person name="Goodwin L."/>
            <person name="Pitluck S."/>
            <person name="Peters L."/>
            <person name="Ovchinnikova G."/>
            <person name="Zeytun A."/>
            <person name="Lu M."/>
            <person name="Kyrpides N."/>
            <person name="Mavromatis K."/>
            <person name="Ivanova N."/>
            <person name="Brettin T."/>
            <person name="Detter J.C."/>
            <person name="Han C."/>
            <person name="Larimer F."/>
            <person name="Land M."/>
            <person name="Hauser L."/>
            <person name="Markowitz V."/>
            <person name="Cheng J.-F."/>
            <person name="Hugenholtz P."/>
            <person name="Woyke T."/>
            <person name="Wu D."/>
            <person name="Spring S."/>
            <person name="Schroeder M."/>
            <person name="Brambilla E."/>
            <person name="Klenk H.-P."/>
            <person name="Eisen J.A."/>
        </authorList>
    </citation>
    <scope>NUCLEOTIDE SEQUENCE [LARGE SCALE GENOMIC DNA]</scope>
    <source>
        <strain evidence="3">ATCC 49306 / DSM 6799 / DCB-1</strain>
    </source>
</reference>
<feature type="domain" description="Glycosyl transferase family 28 C-terminal" evidence="1">
    <location>
        <begin position="289"/>
        <end position="384"/>
    </location>
</feature>
<accession>I4C021</accession>
<dbReference type="AlphaFoldDB" id="I4C021"/>